<dbReference type="STRING" id="266264.Rmet_1675"/>
<keyword evidence="2" id="KW-0732">Signal</keyword>
<keyword evidence="1" id="KW-0472">Membrane</keyword>
<keyword evidence="4" id="KW-1185">Reference proteome</keyword>
<name>Q1LMS0_CUPMC</name>
<evidence type="ECO:0000256" key="1">
    <source>
        <dbReference type="SAM" id="Phobius"/>
    </source>
</evidence>
<dbReference type="HOGENOM" id="CLU_033800_1_0_4"/>
<dbReference type="KEGG" id="rme:Rmet_1675"/>
<gene>
    <name evidence="3" type="ordered locus">Rmet_1675</name>
</gene>
<proteinExistence type="predicted"/>
<keyword evidence="1 3" id="KW-0812">Transmembrane</keyword>
<feature type="chain" id="PRO_5004193339" evidence="2">
    <location>
        <begin position="23"/>
        <end position="442"/>
    </location>
</feature>
<protein>
    <submittedName>
        <fullName evidence="3">Transmembrane protein</fullName>
    </submittedName>
</protein>
<evidence type="ECO:0000313" key="3">
    <source>
        <dbReference type="EMBL" id="ABF08556.1"/>
    </source>
</evidence>
<dbReference type="EMBL" id="CP000352">
    <property type="protein sequence ID" value="ABF08556.1"/>
    <property type="molecule type" value="Genomic_DNA"/>
</dbReference>
<dbReference type="AlphaFoldDB" id="Q1LMS0"/>
<dbReference type="eggNOG" id="ENOG5031WM6">
    <property type="taxonomic scope" value="Bacteria"/>
</dbReference>
<sequence length="442" mass="47285">MIRSVGFCWLCMCLLLAPQAHAERFVVETFTAAPYFTLTLDARVYTHARGGLADLRVLNGAGEALPYALAVPRAEAVPMRTLHDVPWFPAPAAASNRAESGLGVVIGADGTLHAAGQAPGAKTTADWLLDLSRLTEPAAAVQLGLGDSDFEGAVAVQASDDLQAWQPAGTARILRVSRGDSQLLQERIALEARRTRYLRLQWQGAAPEVKGVQVETVTAQPAPPAPLQWSQGVPGVPDQAGGYSFDLAGRFPVEQVRVGLPQVNTITQATLWSRRDAQARWEHVSDLRLFRLSGPNGEQANESVTVPRNDDRYWRLSVDPRSGGLGDGRPLLFVGWQPAELTFVARGAPPFQVVVGEATEGTVRLSKADLLAGTTPAIGQARLGTMQASPAGLVSPQVPRREAWRKAVLWAALVAAVMVLGAMAWFLLRQSGRSDEKGGAGH</sequence>
<dbReference type="Pfam" id="PF13163">
    <property type="entry name" value="DUF3999"/>
    <property type="match status" value="1"/>
</dbReference>
<feature type="signal peptide" evidence="2">
    <location>
        <begin position="1"/>
        <end position="22"/>
    </location>
</feature>
<organism evidence="3 4">
    <name type="scientific">Cupriavidus metallidurans (strain ATCC 43123 / DSM 2839 / NBRC 102507 / CH34)</name>
    <name type="common">Ralstonia metallidurans</name>
    <dbReference type="NCBI Taxonomy" id="266264"/>
    <lineage>
        <taxon>Bacteria</taxon>
        <taxon>Pseudomonadati</taxon>
        <taxon>Pseudomonadota</taxon>
        <taxon>Betaproteobacteria</taxon>
        <taxon>Burkholderiales</taxon>
        <taxon>Burkholderiaceae</taxon>
        <taxon>Cupriavidus</taxon>
    </lineage>
</organism>
<reference evidence="4" key="1">
    <citation type="journal article" date="2010" name="PLoS ONE">
        <title>The complete genome sequence of Cupriavidus metallidurans strain CH34, a master survivalist in harsh and anthropogenic environments.</title>
        <authorList>
            <person name="Janssen P.J."/>
            <person name="Van Houdt R."/>
            <person name="Moors H."/>
            <person name="Monsieurs P."/>
            <person name="Morin N."/>
            <person name="Michaux A."/>
            <person name="Benotmane M.A."/>
            <person name="Leys N."/>
            <person name="Vallaeys T."/>
            <person name="Lapidus A."/>
            <person name="Monchy S."/>
            <person name="Medigue C."/>
            <person name="Taghavi S."/>
            <person name="McCorkle S."/>
            <person name="Dunn J."/>
            <person name="van der Lelie D."/>
            <person name="Mergeay M."/>
        </authorList>
    </citation>
    <scope>NUCLEOTIDE SEQUENCE [LARGE SCALE GENOMIC DNA]</scope>
    <source>
        <strain evidence="4">ATCC 43123 / DSM 2839 / NBRC 102507 / CH34</strain>
    </source>
</reference>
<evidence type="ECO:0000256" key="2">
    <source>
        <dbReference type="SAM" id="SignalP"/>
    </source>
</evidence>
<keyword evidence="1" id="KW-1133">Transmembrane helix</keyword>
<dbReference type="RefSeq" id="WP_011516404.1">
    <property type="nucleotide sequence ID" value="NC_007973.1"/>
</dbReference>
<dbReference type="Proteomes" id="UP000002429">
    <property type="component" value="Chromosome"/>
</dbReference>
<evidence type="ECO:0000313" key="4">
    <source>
        <dbReference type="Proteomes" id="UP000002429"/>
    </source>
</evidence>
<feature type="transmembrane region" description="Helical" evidence="1">
    <location>
        <begin position="407"/>
        <end position="428"/>
    </location>
</feature>
<accession>Q1LMS0</accession>
<dbReference type="InterPro" id="IPR025060">
    <property type="entry name" value="DUF3999"/>
</dbReference>